<dbReference type="Proteomes" id="UP000237423">
    <property type="component" value="Unassembled WGS sequence"/>
</dbReference>
<name>A0A2S5CPW4_9GAMM</name>
<gene>
    <name evidence="1" type="ORF">AADEFJLK_01460</name>
</gene>
<protein>
    <submittedName>
        <fullName evidence="1">Uncharacterized protein</fullName>
    </submittedName>
</protein>
<dbReference type="EMBL" id="PGFZ01000002">
    <property type="protein sequence ID" value="POZ52851.1"/>
    <property type="molecule type" value="Genomic_DNA"/>
</dbReference>
<accession>A0A2S5CPW4</accession>
<sequence length="295" mass="33758">MITSHLLIMMIDLLTCAKENIIPLEEQCTQTLSGLDDYKTVQAKAFKQWVADNAHISVNMGYFVAHLLAKGQRYKNCYEVADANGTEIDIPNKKFLGRRLAFDAAVANSRQFKYGALNGGCCGLQTYYQGPCCVLLDADFSEKLTAFCLAGNSLKHYFPDVDISHADTNRLDDSKLQADVAPYSYRHCFATLQRIDELSQRDKEEWARILLDDAQGRYFEIIFLEGFSREDLKEIRISHKEYSKIKSLTKEKSKRPLTLEEIDTLAYYKTILENCNKPQKIDQAGYFKLEPKKKL</sequence>
<reference evidence="1 2" key="1">
    <citation type="submission" date="2017-11" db="EMBL/GenBank/DDBJ databases">
        <title>Draft Genome Sequence of Methylobacter psychrotolerans Sph1T, an Obligate Methanotroph from Low-Temperature Environments.</title>
        <authorList>
            <person name="Oshkin I.Y."/>
            <person name="Miroshnikov K."/>
            <person name="Belova S.E."/>
            <person name="Korzhenkov A."/>
            <person name="Toshchakov S.V."/>
            <person name="Dedysh S.N."/>
        </authorList>
    </citation>
    <scope>NUCLEOTIDE SEQUENCE [LARGE SCALE GENOMIC DNA]</scope>
    <source>
        <strain evidence="1 2">Sph1</strain>
    </source>
</reference>
<proteinExistence type="predicted"/>
<evidence type="ECO:0000313" key="1">
    <source>
        <dbReference type="EMBL" id="POZ52851.1"/>
    </source>
</evidence>
<dbReference type="AlphaFoldDB" id="A0A2S5CPW4"/>
<evidence type="ECO:0000313" key="2">
    <source>
        <dbReference type="Proteomes" id="UP000237423"/>
    </source>
</evidence>
<organism evidence="1 2">
    <name type="scientific">Methylovulum psychrotolerans</name>
    <dbReference type="NCBI Taxonomy" id="1704499"/>
    <lineage>
        <taxon>Bacteria</taxon>
        <taxon>Pseudomonadati</taxon>
        <taxon>Pseudomonadota</taxon>
        <taxon>Gammaproteobacteria</taxon>
        <taxon>Methylococcales</taxon>
        <taxon>Methylococcaceae</taxon>
        <taxon>Methylovulum</taxon>
    </lineage>
</organism>
<comment type="caution">
    <text evidence="1">The sequence shown here is derived from an EMBL/GenBank/DDBJ whole genome shotgun (WGS) entry which is preliminary data.</text>
</comment>